<organism evidence="1">
    <name type="scientific">Sipha flava</name>
    <name type="common">yellow sugarcane aphid</name>
    <dbReference type="NCBI Taxonomy" id="143950"/>
    <lineage>
        <taxon>Eukaryota</taxon>
        <taxon>Metazoa</taxon>
        <taxon>Ecdysozoa</taxon>
        <taxon>Arthropoda</taxon>
        <taxon>Hexapoda</taxon>
        <taxon>Insecta</taxon>
        <taxon>Pterygota</taxon>
        <taxon>Neoptera</taxon>
        <taxon>Paraneoptera</taxon>
        <taxon>Hemiptera</taxon>
        <taxon>Sternorrhyncha</taxon>
        <taxon>Aphidomorpha</taxon>
        <taxon>Aphidoidea</taxon>
        <taxon>Aphididae</taxon>
        <taxon>Sipha</taxon>
    </lineage>
</organism>
<gene>
    <name evidence="1" type="ORF">g.119822</name>
</gene>
<proteinExistence type="predicted"/>
<accession>A0A2S2QI83</accession>
<name>A0A2S2QI83_9HEMI</name>
<evidence type="ECO:0000313" key="1">
    <source>
        <dbReference type="EMBL" id="MBY77230.1"/>
    </source>
</evidence>
<sequence length="115" mass="13580">MRWSERQILKGAKRTNRGFYIEGLILSHYYPFRPPFTFSGSVSKCVLVYMRMYHIQYPRGQQAASMSTIFLAHVTTLLRRWTYLPVRPDKQQQRIDGSITIKTYPVNYPSSKRLS</sequence>
<dbReference type="EMBL" id="GGMS01008027">
    <property type="protein sequence ID" value="MBY77230.1"/>
    <property type="molecule type" value="Transcribed_RNA"/>
</dbReference>
<dbReference type="AlphaFoldDB" id="A0A2S2QI83"/>
<protein>
    <submittedName>
        <fullName evidence="1">Uncharacterized protein</fullName>
    </submittedName>
</protein>
<reference evidence="1" key="1">
    <citation type="submission" date="2018-04" db="EMBL/GenBank/DDBJ databases">
        <title>Transcriptome assembly of Sipha flava.</title>
        <authorList>
            <person name="Scully E.D."/>
            <person name="Geib S.M."/>
            <person name="Palmer N.A."/>
            <person name="Koch K."/>
            <person name="Bradshaw J."/>
            <person name="Heng-Moss T."/>
            <person name="Sarath G."/>
        </authorList>
    </citation>
    <scope>NUCLEOTIDE SEQUENCE</scope>
</reference>